<evidence type="ECO:0000313" key="2">
    <source>
        <dbReference type="EMBL" id="RGX30924.1"/>
    </source>
</evidence>
<dbReference type="InterPro" id="IPR009636">
    <property type="entry name" value="SCAF"/>
</dbReference>
<comment type="caution">
    <text evidence="2">The sequence shown here is derived from an EMBL/GenBank/DDBJ whole genome shotgun (WGS) entry which is preliminary data.</text>
</comment>
<reference evidence="2 3" key="1">
    <citation type="submission" date="2018-08" db="EMBL/GenBank/DDBJ databases">
        <title>A genome reference for cultivated species of the human gut microbiota.</title>
        <authorList>
            <person name="Zou Y."/>
            <person name="Xue W."/>
            <person name="Luo G."/>
        </authorList>
    </citation>
    <scope>NUCLEOTIDE SEQUENCE [LARGE SCALE GENOMIC DNA]</scope>
    <source>
        <strain evidence="2 3">AF04-15</strain>
    </source>
</reference>
<keyword evidence="1" id="KW-0175">Coiled coil</keyword>
<proteinExistence type="predicted"/>
<evidence type="ECO:0000256" key="1">
    <source>
        <dbReference type="SAM" id="Coils"/>
    </source>
</evidence>
<gene>
    <name evidence="2" type="ORF">DWV29_07080</name>
</gene>
<dbReference type="AlphaFoldDB" id="A0A413FI66"/>
<dbReference type="RefSeq" id="WP_007704877.1">
    <property type="nucleotide sequence ID" value="NZ_QSBM01000004.1"/>
</dbReference>
<dbReference type="OrthoDB" id="2067520at2"/>
<dbReference type="Pfam" id="PF06810">
    <property type="entry name" value="Phage_scaffold"/>
    <property type="match status" value="1"/>
</dbReference>
<organism evidence="2 3">
    <name type="scientific">Enterocloster asparagiformis</name>
    <dbReference type="NCBI Taxonomy" id="333367"/>
    <lineage>
        <taxon>Bacteria</taxon>
        <taxon>Bacillati</taxon>
        <taxon>Bacillota</taxon>
        <taxon>Clostridia</taxon>
        <taxon>Lachnospirales</taxon>
        <taxon>Lachnospiraceae</taxon>
        <taxon>Enterocloster</taxon>
    </lineage>
</organism>
<accession>A0A413FI66</accession>
<dbReference type="Proteomes" id="UP000283880">
    <property type="component" value="Unassembled WGS sequence"/>
</dbReference>
<feature type="coiled-coil region" evidence="1">
    <location>
        <begin position="20"/>
        <end position="76"/>
    </location>
</feature>
<protein>
    <recommendedName>
        <fullName evidence="4">Phage minor structural protein GP20</fullName>
    </recommendedName>
</protein>
<name>A0A413FI66_9FIRM</name>
<sequence>MKTEDLQAKGLSQDQIDYVMAEYGKDINGIKQERDNYKTQLSTAQTTLKSFEGVNVSELQGKIATLTADMATKEAEYQKQLADRDFNDLLKNTAEGYKPRDIKAVMPFIDVEKLKASKNQEQDIKAAIESVKKEKAYLFQDVAIPRVVSQTPGPGGEKTDDTRTRANEALRNLLGRE</sequence>
<evidence type="ECO:0008006" key="4">
    <source>
        <dbReference type="Google" id="ProtNLM"/>
    </source>
</evidence>
<evidence type="ECO:0000313" key="3">
    <source>
        <dbReference type="Proteomes" id="UP000283880"/>
    </source>
</evidence>
<dbReference type="EMBL" id="QSBM01000004">
    <property type="protein sequence ID" value="RGX30924.1"/>
    <property type="molecule type" value="Genomic_DNA"/>
</dbReference>